<evidence type="ECO:0000256" key="2">
    <source>
        <dbReference type="ARBA" id="ARBA00006411"/>
    </source>
</evidence>
<comment type="similarity">
    <text evidence="2">Belongs to the EspG family.</text>
</comment>
<proteinExistence type="inferred from homology"/>
<dbReference type="Proteomes" id="UP000185696">
    <property type="component" value="Unassembled WGS sequence"/>
</dbReference>
<dbReference type="Pfam" id="PF14011">
    <property type="entry name" value="ESX-1_EspG"/>
    <property type="match status" value="1"/>
</dbReference>
<keyword evidence="4" id="KW-0143">Chaperone</keyword>
<evidence type="ECO:0000313" key="6">
    <source>
        <dbReference type="Proteomes" id="UP000185696"/>
    </source>
</evidence>
<dbReference type="OrthoDB" id="3694910at2"/>
<comment type="subcellular location">
    <subcellularLocation>
        <location evidence="1">Cytoplasm</location>
    </subcellularLocation>
</comment>
<protein>
    <recommendedName>
        <fullName evidence="7">ESAT-6 protein secretion system EspG family protein</fullName>
    </recommendedName>
</protein>
<dbReference type="AlphaFoldDB" id="A0A7Z0WSC5"/>
<name>A0A7Z0WSC5_9PSEU</name>
<keyword evidence="6" id="KW-1185">Reference proteome</keyword>
<dbReference type="InterPro" id="IPR025734">
    <property type="entry name" value="EspG"/>
</dbReference>
<evidence type="ECO:0000313" key="5">
    <source>
        <dbReference type="EMBL" id="OLF14008.1"/>
    </source>
</evidence>
<dbReference type="EMBL" id="MSIF01000001">
    <property type="protein sequence ID" value="OLF14008.1"/>
    <property type="molecule type" value="Genomic_DNA"/>
</dbReference>
<organism evidence="5 6">
    <name type="scientific">Actinophytocola xinjiangensis</name>
    <dbReference type="NCBI Taxonomy" id="485602"/>
    <lineage>
        <taxon>Bacteria</taxon>
        <taxon>Bacillati</taxon>
        <taxon>Actinomycetota</taxon>
        <taxon>Actinomycetes</taxon>
        <taxon>Pseudonocardiales</taxon>
        <taxon>Pseudonocardiaceae</taxon>
    </lineage>
</organism>
<keyword evidence="3" id="KW-0963">Cytoplasm</keyword>
<dbReference type="RefSeq" id="WP_075130956.1">
    <property type="nucleotide sequence ID" value="NZ_MSIF01000001.1"/>
</dbReference>
<accession>A0A7Z0WSC5</accession>
<evidence type="ECO:0008006" key="7">
    <source>
        <dbReference type="Google" id="ProtNLM"/>
    </source>
</evidence>
<evidence type="ECO:0000256" key="4">
    <source>
        <dbReference type="ARBA" id="ARBA00023186"/>
    </source>
</evidence>
<comment type="caution">
    <text evidence="5">The sequence shown here is derived from an EMBL/GenBank/DDBJ whole genome shotgun (WGS) entry which is preliminary data.</text>
</comment>
<reference evidence="5 6" key="1">
    <citation type="submission" date="2016-12" db="EMBL/GenBank/DDBJ databases">
        <title>The draft genome sequence of Actinophytocola xinjiangensis.</title>
        <authorList>
            <person name="Wang W."/>
            <person name="Yuan L."/>
        </authorList>
    </citation>
    <scope>NUCLEOTIDE SEQUENCE [LARGE SCALE GENOMIC DNA]</scope>
    <source>
        <strain evidence="5 6">CGMCC 4.4663</strain>
    </source>
</reference>
<evidence type="ECO:0000256" key="3">
    <source>
        <dbReference type="ARBA" id="ARBA00022490"/>
    </source>
</evidence>
<gene>
    <name evidence="5" type="ORF">BLA60_02180</name>
</gene>
<sequence length="251" mass="26461">MPVTTPDTVALSVVEFEVCWELAGLGALPLVLDLPRQGRTPAERQRVVAEVLAGLRDRGLAGRGGPRPELVRDLTRLARFTWAVDARIIRTGLVRARGGARAGWATLAVHDGPAVTLWTVPEHALVAEVVALAGQAPTSRVDSVSVRAAALDGATSRAAGGMHAFAERLAALGERVTDARAVARVCDGALARGQFGVRTGDTVGSRRVIGYHDSAAGRFLQLRRDGWVTFTPATQAQLAAQISGLLDEVRG</sequence>
<evidence type="ECO:0000256" key="1">
    <source>
        <dbReference type="ARBA" id="ARBA00004496"/>
    </source>
</evidence>